<dbReference type="GO" id="GO:0005886">
    <property type="term" value="C:plasma membrane"/>
    <property type="evidence" value="ECO:0007669"/>
    <property type="project" value="UniProtKB-SubCell"/>
</dbReference>
<dbReference type="Proteomes" id="UP000595374">
    <property type="component" value="Chromosome"/>
</dbReference>
<dbReference type="PANTHER" id="PTHR30250:SF11">
    <property type="entry name" value="O-ANTIGEN TRANSPORTER-RELATED"/>
    <property type="match status" value="1"/>
</dbReference>
<feature type="transmembrane region" description="Helical" evidence="6">
    <location>
        <begin position="41"/>
        <end position="62"/>
    </location>
</feature>
<keyword evidence="4 6" id="KW-1133">Transmembrane helix</keyword>
<feature type="transmembrane region" description="Helical" evidence="6">
    <location>
        <begin position="133"/>
        <end position="154"/>
    </location>
</feature>
<dbReference type="RefSeq" id="WP_198499839.1">
    <property type="nucleotide sequence ID" value="NZ_CP065989.1"/>
</dbReference>
<evidence type="ECO:0000313" key="7">
    <source>
        <dbReference type="EMBL" id="QQB14787.1"/>
    </source>
</evidence>
<proteinExistence type="predicted"/>
<dbReference type="PANTHER" id="PTHR30250">
    <property type="entry name" value="PST FAMILY PREDICTED COLANIC ACID TRANSPORTER"/>
    <property type="match status" value="1"/>
</dbReference>
<evidence type="ECO:0000256" key="6">
    <source>
        <dbReference type="SAM" id="Phobius"/>
    </source>
</evidence>
<feature type="transmembrane region" description="Helical" evidence="6">
    <location>
        <begin position="354"/>
        <end position="376"/>
    </location>
</feature>
<evidence type="ECO:0008006" key="9">
    <source>
        <dbReference type="Google" id="ProtNLM"/>
    </source>
</evidence>
<keyword evidence="3 6" id="KW-0812">Transmembrane</keyword>
<evidence type="ECO:0000256" key="3">
    <source>
        <dbReference type="ARBA" id="ARBA00022692"/>
    </source>
</evidence>
<evidence type="ECO:0000256" key="1">
    <source>
        <dbReference type="ARBA" id="ARBA00004651"/>
    </source>
</evidence>
<feature type="transmembrane region" description="Helical" evidence="6">
    <location>
        <begin position="221"/>
        <end position="239"/>
    </location>
</feature>
<comment type="subcellular location">
    <subcellularLocation>
        <location evidence="1">Cell membrane</location>
        <topology evidence="1">Multi-pass membrane protein</topology>
    </subcellularLocation>
</comment>
<feature type="transmembrane region" description="Helical" evidence="6">
    <location>
        <begin position="319"/>
        <end position="342"/>
    </location>
</feature>
<feature type="transmembrane region" description="Helical" evidence="6">
    <location>
        <begin position="101"/>
        <end position="121"/>
    </location>
</feature>
<keyword evidence="2" id="KW-1003">Cell membrane</keyword>
<feature type="transmembrane region" description="Helical" evidence="6">
    <location>
        <begin position="291"/>
        <end position="313"/>
    </location>
</feature>
<feature type="transmembrane region" description="Helical" evidence="6">
    <location>
        <begin position="74"/>
        <end position="95"/>
    </location>
</feature>
<dbReference type="AlphaFoldDB" id="A0A7T4A024"/>
<dbReference type="EMBL" id="CP065989">
    <property type="protein sequence ID" value="QQB14787.1"/>
    <property type="molecule type" value="Genomic_DNA"/>
</dbReference>
<sequence length="428" mass="44100">MPKASLLFVTVGNIATAAAQWYLVWLFARQDGPAAVGQYSTLIAALTPVFILSQLGLRNLYLTLQARVRWGVYLGVRICSAALAAGIGLLVLGLVVSELSWPMAAAVLVIKLCDTIADLFFARLQRAERLRAFGLILIGSAVVTAVTVTLVMAVTGSVVSALWGVAGTALLVAVVTAVLGQRAPAPERAADFGPPADATSTGTEVRTLLTAGLPLSLMQGIYSLTSYAPLGVVALFGAADDVGRYASAAYLVVFANLVGASVETVMLPVYRRLHEDPAAPPLLRTSLVRGGIIMAALSPLIIVALVLGSPLLVAVYGEAFALSAPAIGMLALAAVITVPTYLLSATLLVLNRYWATTFVGAFSVAVALLSGGIAGAAGMPAVEAGCLALLCGSVGRYAGELVLAWRPARPARRLDPVADPVPSQGGSR</sequence>
<organism evidence="7 8">
    <name type="scientific">Brevibacterium casei</name>
    <dbReference type="NCBI Taxonomy" id="33889"/>
    <lineage>
        <taxon>Bacteria</taxon>
        <taxon>Bacillati</taxon>
        <taxon>Actinomycetota</taxon>
        <taxon>Actinomycetes</taxon>
        <taxon>Micrococcales</taxon>
        <taxon>Brevibacteriaceae</taxon>
        <taxon>Brevibacterium</taxon>
    </lineage>
</organism>
<accession>A0A7T4A024</accession>
<evidence type="ECO:0000256" key="2">
    <source>
        <dbReference type="ARBA" id="ARBA00022475"/>
    </source>
</evidence>
<protein>
    <recommendedName>
        <fullName evidence="9">Polysaccharide biosynthesis protein</fullName>
    </recommendedName>
</protein>
<evidence type="ECO:0000313" key="8">
    <source>
        <dbReference type="Proteomes" id="UP000595374"/>
    </source>
</evidence>
<gene>
    <name evidence="7" type="ORF">I6H47_02060</name>
</gene>
<evidence type="ECO:0000256" key="5">
    <source>
        <dbReference type="ARBA" id="ARBA00023136"/>
    </source>
</evidence>
<feature type="transmembrane region" description="Helical" evidence="6">
    <location>
        <begin position="245"/>
        <end position="270"/>
    </location>
</feature>
<keyword evidence="5 6" id="KW-0472">Membrane</keyword>
<evidence type="ECO:0000256" key="4">
    <source>
        <dbReference type="ARBA" id="ARBA00022989"/>
    </source>
</evidence>
<dbReference type="InterPro" id="IPR050833">
    <property type="entry name" value="Poly_Biosynth_Transport"/>
</dbReference>
<reference evidence="7 8" key="1">
    <citation type="submission" date="2020-12" db="EMBL/GenBank/DDBJ databases">
        <title>FDA dAtabase for Regulatory Grade micrObial Sequences (FDA-ARGOS): Supporting development and validation of Infectious Disease Dx tests.</title>
        <authorList>
            <person name="Sproer C."/>
            <person name="Gronow S."/>
            <person name="Severitt S."/>
            <person name="Schroder I."/>
            <person name="Tallon L."/>
            <person name="Sadzewicz L."/>
            <person name="Zhao X."/>
            <person name="Boylan J."/>
            <person name="Ott S."/>
            <person name="Bowen H."/>
            <person name="Vavikolanu K."/>
            <person name="Mehta A."/>
            <person name="Aluvathingal J."/>
            <person name="Nadendla S."/>
            <person name="Lowell S."/>
            <person name="Myers T."/>
            <person name="Yan Y."/>
            <person name="Sichtig H."/>
        </authorList>
    </citation>
    <scope>NUCLEOTIDE SEQUENCE [LARGE SCALE GENOMIC DNA]</scope>
    <source>
        <strain evidence="7 8">FDAARGOS_990</strain>
    </source>
</reference>
<name>A0A7T4A024_9MICO</name>
<feature type="transmembrane region" description="Helical" evidence="6">
    <location>
        <begin position="160"/>
        <end position="179"/>
    </location>
</feature>